<keyword evidence="3" id="KW-1185">Reference proteome</keyword>
<accession>A0AAD7GSY3</accession>
<evidence type="ECO:0008006" key="4">
    <source>
        <dbReference type="Google" id="ProtNLM"/>
    </source>
</evidence>
<proteinExistence type="predicted"/>
<feature type="region of interest" description="Disordered" evidence="1">
    <location>
        <begin position="33"/>
        <end position="57"/>
    </location>
</feature>
<comment type="caution">
    <text evidence="2">The sequence shown here is derived from an EMBL/GenBank/DDBJ whole genome shotgun (WGS) entry which is preliminary data.</text>
</comment>
<organism evidence="2 3">
    <name type="scientific">Mycena rosella</name>
    <name type="common">Pink bonnet</name>
    <name type="synonym">Agaricus rosellus</name>
    <dbReference type="NCBI Taxonomy" id="1033263"/>
    <lineage>
        <taxon>Eukaryota</taxon>
        <taxon>Fungi</taxon>
        <taxon>Dikarya</taxon>
        <taxon>Basidiomycota</taxon>
        <taxon>Agaricomycotina</taxon>
        <taxon>Agaricomycetes</taxon>
        <taxon>Agaricomycetidae</taxon>
        <taxon>Agaricales</taxon>
        <taxon>Marasmiineae</taxon>
        <taxon>Mycenaceae</taxon>
        <taxon>Mycena</taxon>
    </lineage>
</organism>
<feature type="compositionally biased region" description="Low complexity" evidence="1">
    <location>
        <begin position="40"/>
        <end position="57"/>
    </location>
</feature>
<name>A0AAD7GSY3_MYCRO</name>
<evidence type="ECO:0000313" key="2">
    <source>
        <dbReference type="EMBL" id="KAJ7704516.1"/>
    </source>
</evidence>
<sequence length="464" mass="51593">MPMCRCAEFQKAPPPGFLDRSSTVFANWRASTMTPRTGNASAPSAAAGGATESTASERAADRAFVEGLEGRIEGMQAQILELQLAVGALHREKDLVQGRLDAYTYPVLTLPNEIISEIFVRFLPAYPHRSPLIGPNSPSLLGQICRTWRNIALSTPELWRAVKLTLKKKRRFEQQSRLLETSLERSGSCRLSIELRFRRSDADRATWELPFLQTLARHCARWEHLKLYMSTNSLSSIEGPLPLLRCFQIGMFGGYPDAQHSSTSAFLMAPLLSRVHMQSYLNSHFSILPWSQLTVLTVEWIAGHQFMDVLSCAVNLVFCQFSFYDLSIDRQPRKDVALPSLETLILSESLIRSRQLGGLQLLTLPALRRLQVAEPFLQPDPIGTLVALVSRSGCILQELCITSSSLSSDVYRTALPSVASFIFDGQLDIDDLDDVLFGLWDNASGDSDSETDSEGDEESSDESD</sequence>
<evidence type="ECO:0000313" key="3">
    <source>
        <dbReference type="Proteomes" id="UP001221757"/>
    </source>
</evidence>
<protein>
    <recommendedName>
        <fullName evidence="4">F-box domain-containing protein</fullName>
    </recommendedName>
</protein>
<dbReference type="InterPro" id="IPR032675">
    <property type="entry name" value="LRR_dom_sf"/>
</dbReference>
<gene>
    <name evidence="2" type="ORF">B0H17DRAFT_1126836</name>
</gene>
<reference evidence="2" key="1">
    <citation type="submission" date="2023-03" db="EMBL/GenBank/DDBJ databases">
        <title>Massive genome expansion in bonnet fungi (Mycena s.s.) driven by repeated elements and novel gene families across ecological guilds.</title>
        <authorList>
            <consortium name="Lawrence Berkeley National Laboratory"/>
            <person name="Harder C.B."/>
            <person name="Miyauchi S."/>
            <person name="Viragh M."/>
            <person name="Kuo A."/>
            <person name="Thoen E."/>
            <person name="Andreopoulos B."/>
            <person name="Lu D."/>
            <person name="Skrede I."/>
            <person name="Drula E."/>
            <person name="Henrissat B."/>
            <person name="Morin E."/>
            <person name="Kohler A."/>
            <person name="Barry K."/>
            <person name="LaButti K."/>
            <person name="Morin E."/>
            <person name="Salamov A."/>
            <person name="Lipzen A."/>
            <person name="Mereny Z."/>
            <person name="Hegedus B."/>
            <person name="Baldrian P."/>
            <person name="Stursova M."/>
            <person name="Weitz H."/>
            <person name="Taylor A."/>
            <person name="Grigoriev I.V."/>
            <person name="Nagy L.G."/>
            <person name="Martin F."/>
            <person name="Kauserud H."/>
        </authorList>
    </citation>
    <scope>NUCLEOTIDE SEQUENCE</scope>
    <source>
        <strain evidence="2">CBHHK067</strain>
    </source>
</reference>
<dbReference type="Proteomes" id="UP001221757">
    <property type="component" value="Unassembled WGS sequence"/>
</dbReference>
<dbReference type="Gene3D" id="3.80.10.10">
    <property type="entry name" value="Ribonuclease Inhibitor"/>
    <property type="match status" value="1"/>
</dbReference>
<feature type="compositionally biased region" description="Acidic residues" evidence="1">
    <location>
        <begin position="447"/>
        <end position="464"/>
    </location>
</feature>
<dbReference type="AlphaFoldDB" id="A0AAD7GSY3"/>
<evidence type="ECO:0000256" key="1">
    <source>
        <dbReference type="SAM" id="MobiDB-lite"/>
    </source>
</evidence>
<dbReference type="EMBL" id="JARKIE010000010">
    <property type="protein sequence ID" value="KAJ7704516.1"/>
    <property type="molecule type" value="Genomic_DNA"/>
</dbReference>
<feature type="region of interest" description="Disordered" evidence="1">
    <location>
        <begin position="442"/>
        <end position="464"/>
    </location>
</feature>